<dbReference type="GO" id="GO:0046856">
    <property type="term" value="P:phosphatidylinositol dephosphorylation"/>
    <property type="evidence" value="ECO:0007669"/>
    <property type="project" value="TreeGrafter"/>
</dbReference>
<name>A0A6P6CZ77_PTEVA</name>
<keyword evidence="2" id="KW-1185">Reference proteome</keyword>
<dbReference type="GO" id="GO:0005930">
    <property type="term" value="C:axoneme"/>
    <property type="evidence" value="ECO:0007669"/>
    <property type="project" value="TreeGrafter"/>
</dbReference>
<reference evidence="3" key="1">
    <citation type="submission" date="2025-08" db="UniProtKB">
        <authorList>
            <consortium name="RefSeq"/>
        </authorList>
    </citation>
    <scope>IDENTIFICATION</scope>
    <source>
        <tissue evidence="3">Kidney</tissue>
    </source>
</reference>
<dbReference type="AlphaFoldDB" id="A0A6P6CZ77"/>
<sequence>MSSLSREVSQHFDQVPVAAVPTQCRADLGRLWFPLRALYWLVIVHPVTLSLTLPIILLSHHAPGDHAAAEGPPGATVPFYDPAHFAQPPARPKLERALSLDEKGWRRRRLQTSHEDLEARSGASPSGGSLPDQTPGPPVHTCSLPGLSTSLQEIPMTRRAPGCARGSPTSWGNCISGMVSSSPDLLPRSGASAGGTPRLADVLPSRPPPAIDWNTTSDSLRTTHRVDADHADYKLRLQTRLFGAHSGLGPGRPPSPLACDDCSLRSAKSSFSLLAPIRAKDVRSRSYLEGSLLASGALMGADELARYFPDRSVALFVATWNMQGQKVRGAPLGRGRGSRQSFPGPPSGMHGPPGPTQSLGPPEASCRNPPLPLSGPSHKMFCSSDA</sequence>
<evidence type="ECO:0000256" key="1">
    <source>
        <dbReference type="SAM" id="MobiDB-lite"/>
    </source>
</evidence>
<dbReference type="GO" id="GO:0005794">
    <property type="term" value="C:Golgi apparatus"/>
    <property type="evidence" value="ECO:0007669"/>
    <property type="project" value="TreeGrafter"/>
</dbReference>
<dbReference type="InterPro" id="IPR042478">
    <property type="entry name" value="INPP5E"/>
</dbReference>
<dbReference type="GeneID" id="111745540"/>
<dbReference type="GO" id="GO:0004445">
    <property type="term" value="F:inositol-polyphosphate 5-phosphatase activity"/>
    <property type="evidence" value="ECO:0007669"/>
    <property type="project" value="InterPro"/>
</dbReference>
<protein>
    <submittedName>
        <fullName evidence="3">72 kDa inositol polyphosphate 5-phosphatase-like</fullName>
    </submittedName>
</protein>
<feature type="region of interest" description="Disordered" evidence="1">
    <location>
        <begin position="105"/>
        <end position="151"/>
    </location>
</feature>
<organism evidence="2 3">
    <name type="scientific">Pteropus vampyrus</name>
    <name type="common">Large flying fox</name>
    <dbReference type="NCBI Taxonomy" id="132908"/>
    <lineage>
        <taxon>Eukaryota</taxon>
        <taxon>Metazoa</taxon>
        <taxon>Chordata</taxon>
        <taxon>Craniata</taxon>
        <taxon>Vertebrata</taxon>
        <taxon>Euteleostomi</taxon>
        <taxon>Mammalia</taxon>
        <taxon>Eutheria</taxon>
        <taxon>Laurasiatheria</taxon>
        <taxon>Chiroptera</taxon>
        <taxon>Yinpterochiroptera</taxon>
        <taxon>Pteropodoidea</taxon>
        <taxon>Pteropodidae</taxon>
        <taxon>Pteropodinae</taxon>
        <taxon>Pteropus</taxon>
    </lineage>
</organism>
<evidence type="ECO:0000313" key="2">
    <source>
        <dbReference type="Proteomes" id="UP000515202"/>
    </source>
</evidence>
<gene>
    <name evidence="3" type="primary">LOC111745540</name>
</gene>
<dbReference type="OrthoDB" id="2248459at2759"/>
<evidence type="ECO:0000313" key="3">
    <source>
        <dbReference type="RefSeq" id="XP_023392230.1"/>
    </source>
</evidence>
<dbReference type="GO" id="GO:0005634">
    <property type="term" value="C:nucleus"/>
    <property type="evidence" value="ECO:0007669"/>
    <property type="project" value="TreeGrafter"/>
</dbReference>
<dbReference type="KEGG" id="pvp:111745540"/>
<dbReference type="RefSeq" id="XP_023392230.1">
    <property type="nucleotide sequence ID" value="XM_023536462.1"/>
</dbReference>
<feature type="region of interest" description="Disordered" evidence="1">
    <location>
        <begin position="327"/>
        <end position="386"/>
    </location>
</feature>
<feature type="region of interest" description="Disordered" evidence="1">
    <location>
        <begin position="189"/>
        <end position="216"/>
    </location>
</feature>
<accession>A0A6P6CZ77</accession>
<dbReference type="GO" id="GO:0004439">
    <property type="term" value="F:phosphatidylinositol-4,5-bisphosphate 5-phosphatase activity"/>
    <property type="evidence" value="ECO:0007669"/>
    <property type="project" value="TreeGrafter"/>
</dbReference>
<dbReference type="PANTHER" id="PTHR46625">
    <property type="entry name" value="72 KDA INOSITOL POLYPHOSPHATE 5-PHOSPHATASE"/>
    <property type="match status" value="1"/>
</dbReference>
<dbReference type="PANTHER" id="PTHR46625:SF1">
    <property type="entry name" value="PHOSPHATIDYLINOSITOL POLYPHOSPHATE 5-PHOSPHATASE TYPE IV"/>
    <property type="match status" value="1"/>
</dbReference>
<proteinExistence type="predicted"/>
<dbReference type="Proteomes" id="UP000515202">
    <property type="component" value="Unplaced"/>
</dbReference>